<sequence>MTNHHDQTDTTPLDPQVFHMAKLLTLHPNARRALEASIERQQQRAAAAPAPVDMSCPHCTAPGVTYLTLPTANGPREFQRRPMDCCQPALCDAAENALRYACNPNNDPVERVDAADRYAALRESITAPELMERLHMHEVVLASVEQRVSGLTRAQGGVDK</sequence>
<gene>
    <name evidence="1" type="ORF">GCM10008937_15600</name>
</gene>
<reference evidence="2" key="1">
    <citation type="journal article" date="2019" name="Int. J. Syst. Evol. Microbiol.">
        <title>The Global Catalogue of Microorganisms (GCM) 10K type strain sequencing project: providing services to taxonomists for standard genome sequencing and annotation.</title>
        <authorList>
            <consortium name="The Broad Institute Genomics Platform"/>
            <consortium name="The Broad Institute Genome Sequencing Center for Infectious Disease"/>
            <person name="Wu L."/>
            <person name="Ma J."/>
        </authorList>
    </citation>
    <scope>NUCLEOTIDE SEQUENCE [LARGE SCALE GENOMIC DNA]</scope>
    <source>
        <strain evidence="2">JCM 14368</strain>
    </source>
</reference>
<proteinExistence type="predicted"/>
<accession>A0ABP3LWM5</accession>
<evidence type="ECO:0000313" key="1">
    <source>
        <dbReference type="EMBL" id="GAA0508642.1"/>
    </source>
</evidence>
<evidence type="ECO:0000313" key="2">
    <source>
        <dbReference type="Proteomes" id="UP001500191"/>
    </source>
</evidence>
<comment type="caution">
    <text evidence="1">The sequence shown here is derived from an EMBL/GenBank/DDBJ whole genome shotgun (WGS) entry which is preliminary data.</text>
</comment>
<keyword evidence="2" id="KW-1185">Reference proteome</keyword>
<dbReference type="EMBL" id="BAAADB010000012">
    <property type="protein sequence ID" value="GAA0508642.1"/>
    <property type="molecule type" value="Genomic_DNA"/>
</dbReference>
<name>A0ABP3LWM5_9DEIO</name>
<dbReference type="RefSeq" id="WP_343757492.1">
    <property type="nucleotide sequence ID" value="NZ_BAAADB010000012.1"/>
</dbReference>
<dbReference type="Proteomes" id="UP001500191">
    <property type="component" value="Unassembled WGS sequence"/>
</dbReference>
<organism evidence="1 2">
    <name type="scientific">Deinococcus depolymerans</name>
    <dbReference type="NCBI Taxonomy" id="392408"/>
    <lineage>
        <taxon>Bacteria</taxon>
        <taxon>Thermotogati</taxon>
        <taxon>Deinococcota</taxon>
        <taxon>Deinococci</taxon>
        <taxon>Deinococcales</taxon>
        <taxon>Deinococcaceae</taxon>
        <taxon>Deinococcus</taxon>
    </lineage>
</organism>
<protein>
    <submittedName>
        <fullName evidence="1">Uncharacterized protein</fullName>
    </submittedName>
</protein>